<evidence type="ECO:0000256" key="1">
    <source>
        <dbReference type="SAM" id="Coils"/>
    </source>
</evidence>
<feature type="coiled-coil region" evidence="1">
    <location>
        <begin position="83"/>
        <end position="110"/>
    </location>
</feature>
<comment type="caution">
    <text evidence="2">The sequence shown here is derived from an EMBL/GenBank/DDBJ whole genome shotgun (WGS) entry which is preliminary data.</text>
</comment>
<proteinExistence type="predicted"/>
<gene>
    <name evidence="2" type="ORF">HB943_14715</name>
</gene>
<organism evidence="2 3">
    <name type="scientific">Listeria weihenstephanensis</name>
    <dbReference type="NCBI Taxonomy" id="1006155"/>
    <lineage>
        <taxon>Bacteria</taxon>
        <taxon>Bacillati</taxon>
        <taxon>Bacillota</taxon>
        <taxon>Bacilli</taxon>
        <taxon>Bacillales</taxon>
        <taxon>Listeriaceae</taxon>
        <taxon>Listeria</taxon>
    </lineage>
</organism>
<evidence type="ECO:0008006" key="4">
    <source>
        <dbReference type="Google" id="ProtNLM"/>
    </source>
</evidence>
<sequence length="117" mass="13992">MNYDNEIGALNLEMQLKQEKIQKLMHLQKGVQQNIEYMRGIPINLLQRNEMEWQGKSADVGIQIIDQKRKRFNQNIMQGDELCTCIKTEIQNLENRIADLRYDLQRYNYMNEQLGEE</sequence>
<reference evidence="2 3" key="1">
    <citation type="submission" date="2020-03" db="EMBL/GenBank/DDBJ databases">
        <title>Soil Listeria distribution.</title>
        <authorList>
            <person name="Liao J."/>
            <person name="Wiedmann M."/>
        </authorList>
    </citation>
    <scope>NUCLEOTIDE SEQUENCE [LARGE SCALE GENOMIC DNA]</scope>
    <source>
        <strain evidence="2 3">FSL L7-1523</strain>
    </source>
</reference>
<protein>
    <recommendedName>
        <fullName evidence="4">DUF5082 domain-containing protein</fullName>
    </recommendedName>
</protein>
<keyword evidence="1" id="KW-0175">Coiled coil</keyword>
<name>A0A841Z744_9LIST</name>
<accession>A0A841Z744</accession>
<evidence type="ECO:0000313" key="2">
    <source>
        <dbReference type="EMBL" id="MBC1501851.1"/>
    </source>
</evidence>
<dbReference type="RefSeq" id="WP_185427259.1">
    <property type="nucleotide sequence ID" value="NZ_JAARRL010000031.1"/>
</dbReference>
<evidence type="ECO:0000313" key="3">
    <source>
        <dbReference type="Proteomes" id="UP000564536"/>
    </source>
</evidence>
<dbReference type="EMBL" id="JAARRL010000031">
    <property type="protein sequence ID" value="MBC1501851.1"/>
    <property type="molecule type" value="Genomic_DNA"/>
</dbReference>
<dbReference type="Proteomes" id="UP000564536">
    <property type="component" value="Unassembled WGS sequence"/>
</dbReference>
<dbReference type="AlphaFoldDB" id="A0A841Z744"/>